<sequence>MSWILYQNNAPCLTPSFVREFLAQGRYCNAAITFPIVPICSWWCLQAVLPAPVNDNNGLQFDPELSKQPSSHSGHGRFSSNATFGKDGSVFFLQRQEDGSGIKFAPKCLPPTTSVLPQLFERVPEGFRRKKIIASMK</sequence>
<dbReference type="EMBL" id="JBGFUD010001778">
    <property type="protein sequence ID" value="MFH4976749.1"/>
    <property type="molecule type" value="Genomic_DNA"/>
</dbReference>
<feature type="compositionally biased region" description="Polar residues" evidence="1">
    <location>
        <begin position="67"/>
        <end position="83"/>
    </location>
</feature>
<reference evidence="2 3" key="1">
    <citation type="submission" date="2024-08" db="EMBL/GenBank/DDBJ databases">
        <title>Gnathostoma spinigerum genome.</title>
        <authorList>
            <person name="Gonzalez-Bertolin B."/>
            <person name="Monzon S."/>
            <person name="Zaballos A."/>
            <person name="Jimenez P."/>
            <person name="Dekumyoy P."/>
            <person name="Varona S."/>
            <person name="Cuesta I."/>
            <person name="Sumanam S."/>
            <person name="Adisakwattana P."/>
            <person name="Gasser R.B."/>
            <person name="Hernandez-Gonzalez A."/>
            <person name="Young N.D."/>
            <person name="Perteguer M.J."/>
        </authorList>
    </citation>
    <scope>NUCLEOTIDE SEQUENCE [LARGE SCALE GENOMIC DNA]</scope>
    <source>
        <strain evidence="2">AL3</strain>
        <tissue evidence="2">Liver</tissue>
    </source>
</reference>
<feature type="region of interest" description="Disordered" evidence="1">
    <location>
        <begin position="60"/>
        <end position="83"/>
    </location>
</feature>
<evidence type="ECO:0000313" key="3">
    <source>
        <dbReference type="Proteomes" id="UP001608902"/>
    </source>
</evidence>
<comment type="caution">
    <text evidence="2">The sequence shown here is derived from an EMBL/GenBank/DDBJ whole genome shotgun (WGS) entry which is preliminary data.</text>
</comment>
<proteinExistence type="predicted"/>
<protein>
    <submittedName>
        <fullName evidence="2">Uncharacterized protein</fullName>
    </submittedName>
</protein>
<gene>
    <name evidence="2" type="ORF">AB6A40_003458</name>
</gene>
<evidence type="ECO:0000256" key="1">
    <source>
        <dbReference type="SAM" id="MobiDB-lite"/>
    </source>
</evidence>
<dbReference type="Proteomes" id="UP001608902">
    <property type="component" value="Unassembled WGS sequence"/>
</dbReference>
<accession>A0ABD6EF54</accession>
<evidence type="ECO:0000313" key="2">
    <source>
        <dbReference type="EMBL" id="MFH4976749.1"/>
    </source>
</evidence>
<name>A0ABD6EF54_9BILA</name>
<keyword evidence="3" id="KW-1185">Reference proteome</keyword>
<organism evidence="2 3">
    <name type="scientific">Gnathostoma spinigerum</name>
    <dbReference type="NCBI Taxonomy" id="75299"/>
    <lineage>
        <taxon>Eukaryota</taxon>
        <taxon>Metazoa</taxon>
        <taxon>Ecdysozoa</taxon>
        <taxon>Nematoda</taxon>
        <taxon>Chromadorea</taxon>
        <taxon>Rhabditida</taxon>
        <taxon>Spirurina</taxon>
        <taxon>Gnathostomatomorpha</taxon>
        <taxon>Gnathostomatoidea</taxon>
        <taxon>Gnathostomatidae</taxon>
        <taxon>Gnathostoma</taxon>
    </lineage>
</organism>
<dbReference type="AlphaFoldDB" id="A0ABD6EF54"/>